<organism evidence="1 2">
    <name type="scientific">Streptomyces fungicidicus</name>
    <dbReference type="NCBI Taxonomy" id="68203"/>
    <lineage>
        <taxon>Bacteria</taxon>
        <taxon>Bacillati</taxon>
        <taxon>Actinomycetota</taxon>
        <taxon>Actinomycetes</taxon>
        <taxon>Kitasatosporales</taxon>
        <taxon>Streptomycetaceae</taxon>
        <taxon>Streptomyces</taxon>
    </lineage>
</organism>
<dbReference type="Proteomes" id="UP000556843">
    <property type="component" value="Unassembled WGS sequence"/>
</dbReference>
<gene>
    <name evidence="1" type="ORF">G6W56_20460</name>
</gene>
<dbReference type="EMBL" id="JAANNW010000018">
    <property type="protein sequence ID" value="NUV76474.1"/>
    <property type="molecule type" value="Genomic_DNA"/>
</dbReference>
<evidence type="ECO:0000313" key="2">
    <source>
        <dbReference type="Proteomes" id="UP000556843"/>
    </source>
</evidence>
<protein>
    <submittedName>
        <fullName evidence="1">Uncharacterized protein</fullName>
    </submittedName>
</protein>
<comment type="caution">
    <text evidence="1">The sequence shown here is derived from an EMBL/GenBank/DDBJ whole genome shotgun (WGS) entry which is preliminary data.</text>
</comment>
<name>A0ACC7Y3P7_9ACTN</name>
<proteinExistence type="predicted"/>
<evidence type="ECO:0000313" key="1">
    <source>
        <dbReference type="EMBL" id="NUV76474.1"/>
    </source>
</evidence>
<accession>A0ACC7Y3P7</accession>
<keyword evidence="2" id="KW-1185">Reference proteome</keyword>
<sequence>MSASQDPSVAPQLLPVSGAELRRDPALHEAVRRVGQRVGVDFTDDERVRGELKRGREATSAIGVGGSCLAALLVIAAIVLPFAATVNPALAERRPILLGAAGMAAVLGIALMVRVVRKRQRAYRDPVLVAYREVLALARAHGLTLTHVPDWLVGSSSETEGKPSYPLPDIAPVSAAKGAPPAPSAPRSSGEVRLPRKPAEVAVWEQSVDKGGWHGEVGLLSAFAGAGAAMWASIEDEPVGYAGLGLGVAVAITLWVVGYRQGVRKKRGREAALRYLADVRAAQAAGASIPELSPQLGKLLSEQDGTDTLTG</sequence>
<reference evidence="1" key="1">
    <citation type="submission" date="2020-03" db="EMBL/GenBank/DDBJ databases">
        <title>Complete genome sequence of sixteen Streptomyces strains facilitates identification of candidate genes involved in plant growth-promotion in grain legumes and cereals.</title>
        <authorList>
            <person name="Gopalakrishnan S."/>
            <person name="Thakur V."/>
            <person name="Saxena R."/>
            <person name="Vadlamudi S."/>
            <person name="Purohit S."/>
            <person name="Kumar V."/>
            <person name="Rathore A."/>
            <person name="Chitikineni A."/>
            <person name="Varshney R.K."/>
        </authorList>
    </citation>
    <scope>NUCLEOTIDE SEQUENCE</scope>
    <source>
        <strain evidence="1">CAI-93</strain>
    </source>
</reference>